<evidence type="ECO:0000313" key="4">
    <source>
        <dbReference type="Proteomes" id="UP000465601"/>
    </source>
</evidence>
<dbReference type="OrthoDB" id="9801753at2"/>
<dbReference type="PANTHER" id="PTHR33383">
    <property type="entry name" value="MEMBRANE PROTEIN INSERTION EFFICIENCY FACTOR-RELATED"/>
    <property type="match status" value="1"/>
</dbReference>
<dbReference type="AlphaFoldDB" id="A0A833HQX3"/>
<sequence length="74" mass="8556">MSKILINIIKVYQKIISPLKSPSCRFYPSCSNYSIEAYTHYGFFKGSYLTLKRILRCHPFSDGGYDPLIKKTVD</sequence>
<dbReference type="RefSeq" id="WP_151864856.1">
    <property type="nucleotide sequence ID" value="NZ_WBZB01000010.1"/>
</dbReference>
<evidence type="ECO:0000256" key="1">
    <source>
        <dbReference type="ARBA" id="ARBA00023136"/>
    </source>
</evidence>
<evidence type="ECO:0000313" key="3">
    <source>
        <dbReference type="EMBL" id="KAB3532219.1"/>
    </source>
</evidence>
<comment type="function">
    <text evidence="2">Could be involved in insertion of integral membrane proteins into the membrane.</text>
</comment>
<organism evidence="3 4">
    <name type="scientific">Alkaliphilus serpentinus</name>
    <dbReference type="NCBI Taxonomy" id="1482731"/>
    <lineage>
        <taxon>Bacteria</taxon>
        <taxon>Bacillati</taxon>
        <taxon>Bacillota</taxon>
        <taxon>Clostridia</taxon>
        <taxon>Peptostreptococcales</taxon>
        <taxon>Natronincolaceae</taxon>
        <taxon>Alkaliphilus</taxon>
    </lineage>
</organism>
<dbReference type="HAMAP" id="MF_00386">
    <property type="entry name" value="UPF0161_YidD"/>
    <property type="match status" value="1"/>
</dbReference>
<dbReference type="InterPro" id="IPR002696">
    <property type="entry name" value="Membr_insert_effic_factor_YidD"/>
</dbReference>
<dbReference type="GO" id="GO:0005886">
    <property type="term" value="C:plasma membrane"/>
    <property type="evidence" value="ECO:0007669"/>
    <property type="project" value="UniProtKB-SubCell"/>
</dbReference>
<accession>A0A833HQX3</accession>
<comment type="similarity">
    <text evidence="2">Belongs to the UPF0161 family.</text>
</comment>
<dbReference type="EMBL" id="WBZB01000010">
    <property type="protein sequence ID" value="KAB3532219.1"/>
    <property type="molecule type" value="Genomic_DNA"/>
</dbReference>
<keyword evidence="1 2" id="KW-0472">Membrane</keyword>
<protein>
    <recommendedName>
        <fullName evidence="2">Putative membrane protein insertion efficiency factor</fullName>
    </recommendedName>
</protein>
<evidence type="ECO:0000256" key="2">
    <source>
        <dbReference type="HAMAP-Rule" id="MF_00386"/>
    </source>
</evidence>
<keyword evidence="4" id="KW-1185">Reference proteome</keyword>
<dbReference type="Pfam" id="PF01809">
    <property type="entry name" value="YidD"/>
    <property type="match status" value="1"/>
</dbReference>
<dbReference type="Proteomes" id="UP000465601">
    <property type="component" value="Unassembled WGS sequence"/>
</dbReference>
<comment type="caution">
    <text evidence="3">The sequence shown here is derived from an EMBL/GenBank/DDBJ whole genome shotgun (WGS) entry which is preliminary data.</text>
</comment>
<gene>
    <name evidence="3" type="primary">yidD</name>
    <name evidence="3" type="ORF">F8153_02910</name>
</gene>
<keyword evidence="2" id="KW-1003">Cell membrane</keyword>
<name>A0A833HQX3_9FIRM</name>
<reference evidence="3 4" key="1">
    <citation type="submission" date="2019-10" db="EMBL/GenBank/DDBJ databases">
        <title>Alkaliphilus serpentinus sp. nov. and Alkaliphilus pronyensis sp. nov., two novel anaerobic alkaliphilic species isolated from the serpentinized-hosted hydrothermal field of the Prony Bay (New Caledonia).</title>
        <authorList>
            <person name="Postec A."/>
        </authorList>
    </citation>
    <scope>NUCLEOTIDE SEQUENCE [LARGE SCALE GENOMIC DNA]</scope>
    <source>
        <strain evidence="3 4">LacT</strain>
    </source>
</reference>
<dbReference type="NCBIfam" id="TIGR00278">
    <property type="entry name" value="membrane protein insertion efficiency factor YidD"/>
    <property type="match status" value="1"/>
</dbReference>
<comment type="subcellular location">
    <subcellularLocation>
        <location evidence="2">Cell membrane</location>
        <topology evidence="2">Peripheral membrane protein</topology>
        <orientation evidence="2">Cytoplasmic side</orientation>
    </subcellularLocation>
</comment>
<dbReference type="PANTHER" id="PTHR33383:SF1">
    <property type="entry name" value="MEMBRANE PROTEIN INSERTION EFFICIENCY FACTOR-RELATED"/>
    <property type="match status" value="1"/>
</dbReference>
<dbReference type="SMART" id="SM01234">
    <property type="entry name" value="Haemolytic"/>
    <property type="match status" value="1"/>
</dbReference>
<proteinExistence type="inferred from homology"/>